<feature type="compositionally biased region" description="Basic and acidic residues" evidence="1">
    <location>
        <begin position="45"/>
        <end position="61"/>
    </location>
</feature>
<feature type="compositionally biased region" description="Polar residues" evidence="1">
    <location>
        <begin position="567"/>
        <end position="600"/>
    </location>
</feature>
<protein>
    <submittedName>
        <fullName evidence="2">Predicted protein</fullName>
    </submittedName>
</protein>
<proteinExistence type="predicted"/>
<evidence type="ECO:0000313" key="3">
    <source>
        <dbReference type="Proteomes" id="UP000008142"/>
    </source>
</evidence>
<dbReference type="STRING" id="544711.F0UJD3"/>
<dbReference type="OrthoDB" id="2537141at2759"/>
<dbReference type="HOGENOM" id="CLU_285615_0_0_1"/>
<dbReference type="EMBL" id="DS990639">
    <property type="protein sequence ID" value="EGC45729.1"/>
    <property type="molecule type" value="Genomic_DNA"/>
</dbReference>
<feature type="region of interest" description="Disordered" evidence="1">
    <location>
        <begin position="45"/>
        <end position="70"/>
    </location>
</feature>
<gene>
    <name evidence="2" type="ORF">HCEG_04944</name>
</gene>
<reference evidence="3" key="1">
    <citation type="submission" date="2008-07" db="EMBL/GenBank/DDBJ databases">
        <title>Annotation of Ajellomyces capsulatus strain H88.</title>
        <authorList>
            <person name="Champion M."/>
            <person name="Cuomo C."/>
            <person name="Ma L.-J."/>
            <person name="Henn M.R."/>
            <person name="Sil A."/>
            <person name="Goldman B."/>
            <person name="Young S.K."/>
            <person name="Kodira C.D."/>
            <person name="Zeng Q."/>
            <person name="Koehrsen M."/>
            <person name="Alvarado L."/>
            <person name="Berlin A."/>
            <person name="Borenstein D."/>
            <person name="Chen Z."/>
            <person name="Engels R."/>
            <person name="Freedman E."/>
            <person name="Gellesch M."/>
            <person name="Goldberg J."/>
            <person name="Griggs A."/>
            <person name="Gujja S."/>
            <person name="Heiman D."/>
            <person name="Hepburn T."/>
            <person name="Howarth C."/>
            <person name="Jen D."/>
            <person name="Larson L."/>
            <person name="Lewis B."/>
            <person name="Mehta T."/>
            <person name="Park D."/>
            <person name="Pearson M."/>
            <person name="Roberts A."/>
            <person name="Saif S."/>
            <person name="Shea T."/>
            <person name="Shenoy N."/>
            <person name="Sisk P."/>
            <person name="Stolte C."/>
            <person name="Sykes S."/>
            <person name="Walk T."/>
            <person name="White J."/>
            <person name="Yandava C."/>
            <person name="Klein B."/>
            <person name="McEwen J.G."/>
            <person name="Puccia R."/>
            <person name="Goldman G.H."/>
            <person name="Felipe M.S."/>
            <person name="Nino-Vega G."/>
            <person name="San-Blas G."/>
            <person name="Taylor J."/>
            <person name="Mendoza L."/>
            <person name="Galagan J."/>
            <person name="Nusbaum C."/>
            <person name="Birren B."/>
        </authorList>
    </citation>
    <scope>NUCLEOTIDE SEQUENCE [LARGE SCALE GENOMIC DNA]</scope>
    <source>
        <strain evidence="3">H88</strain>
    </source>
</reference>
<feature type="compositionally biased region" description="Polar residues" evidence="1">
    <location>
        <begin position="228"/>
        <end position="251"/>
    </location>
</feature>
<dbReference type="VEuPathDB" id="FungiDB:I7I53_04576"/>
<feature type="compositionally biased region" description="Polar residues" evidence="1">
    <location>
        <begin position="607"/>
        <end position="664"/>
    </location>
</feature>
<accession>F0UJD3</accession>
<evidence type="ECO:0000313" key="2">
    <source>
        <dbReference type="EMBL" id="EGC45729.1"/>
    </source>
</evidence>
<feature type="compositionally biased region" description="Polar residues" evidence="1">
    <location>
        <begin position="172"/>
        <end position="187"/>
    </location>
</feature>
<dbReference type="OMA" id="HANGESH"/>
<evidence type="ECO:0000256" key="1">
    <source>
        <dbReference type="SAM" id="MobiDB-lite"/>
    </source>
</evidence>
<feature type="region of interest" description="Disordered" evidence="1">
    <location>
        <begin position="362"/>
        <end position="391"/>
    </location>
</feature>
<feature type="region of interest" description="Disordered" evidence="1">
    <location>
        <begin position="151"/>
        <end position="193"/>
    </location>
</feature>
<feature type="region of interest" description="Disordered" evidence="1">
    <location>
        <begin position="558"/>
        <end position="669"/>
    </location>
</feature>
<feature type="region of interest" description="Disordered" evidence="1">
    <location>
        <begin position="220"/>
        <end position="279"/>
    </location>
</feature>
<dbReference type="Proteomes" id="UP000008142">
    <property type="component" value="Unassembled WGS sequence"/>
</dbReference>
<organism evidence="3">
    <name type="scientific">Ajellomyces capsulatus (strain H88)</name>
    <name type="common">Darling's disease fungus</name>
    <name type="synonym">Histoplasma capsulatum</name>
    <dbReference type="NCBI Taxonomy" id="544711"/>
    <lineage>
        <taxon>Eukaryota</taxon>
        <taxon>Fungi</taxon>
        <taxon>Dikarya</taxon>
        <taxon>Ascomycota</taxon>
        <taxon>Pezizomycotina</taxon>
        <taxon>Eurotiomycetes</taxon>
        <taxon>Eurotiomycetidae</taxon>
        <taxon>Onygenales</taxon>
        <taxon>Ajellomycetaceae</taxon>
        <taxon>Histoplasma</taxon>
    </lineage>
</organism>
<dbReference type="AlphaFoldDB" id="F0UJD3"/>
<feature type="compositionally biased region" description="Polar residues" evidence="1">
    <location>
        <begin position="259"/>
        <end position="268"/>
    </location>
</feature>
<name>F0UJD3_AJEC8</name>
<feature type="compositionally biased region" description="Polar residues" evidence="1">
    <location>
        <begin position="377"/>
        <end position="391"/>
    </location>
</feature>
<feature type="region of interest" description="Disordered" evidence="1">
    <location>
        <begin position="948"/>
        <end position="983"/>
    </location>
</feature>
<sequence>MVIASKNDDVIYHWLSKIDSRNESFLPKSPVTRRKNSLNMKHVDNSCEIPKKGNRSGKDAESIDNMSSPPHIDYTRVLPFSDLQQLIAGMNGNKEARGTLSGAQCRNDITESEHLTDTHKKVYEDEDAKVGSCLSRGEIFNASQPAELAHRESMHGPCVSTTNKARLRERSSQSPCALSQRKVLTNEGSRESNPLLPNVVRRCVYERRLRYKTRPDRYQLKDTGGSAIPSSSKAKSRKSLTAETNINNVVENLSKDRSNPSFPSTSAGVTERGIHKKKRRQGITLETSFKTHNVTQRRLSLPVNYGIGFLNRARGGNSGVPDLSFSGMEFLSNGFKRQRKPEEAGCVQMKQVKEVDDSGKISRYFSKQPVEPPIPQRYSTERNGPQASRQPSNFLLNPGVGAHDPTGTELLALESGAELSMPNITANSFRQASVNPSESASNPFWNQANRATHWLPQIKSQTLDARRAMLMAARTARTIAMLDQCKKAVQHAAQMVSNEDKHRIDMEVERDYPIPKLASKISFQDTKRAIEEMIRGENQFLAEICTAFDPEINDFRDTSEERREVNGSGSLNTTANPAPDSNHSGPSIIQATSNDFQNRPSLEETKSSLNDNRNAASSSNHNQHQSKANESVLSMSGSSTIPNNRNTVQSQPEDGGLLSQQKETPGSGKLSVPILDLIQEPTSKSMVNPVQYLLGKNTSNDIQLIGNSGGNRLKNIHPLNSDNSEIGKPRPLEHKTGNIHLSFLWNAPNPEQPFKPGIEVSTDDSLLDLIHEEGSTVGVSQSRSSTRAQCFLVPPQRYPSQPFCFNGPIASKNPLATNSNNPTWWTELVNSPHLSTNNSSYVNGGDRPTTPALSMRSEFSNTQSLDNDWVAEGYLASFIEPQLQFSPSSIQHAHRHSSLLHAMAGSQTPRSVPAIPRSRTVPPKNPWYNNQYIPWGPSNEIHISQQIPNPHPPFARQDLSPDSNKFSRVPPTFLPFSHPNKLH</sequence>